<keyword evidence="4" id="KW-1185">Reference proteome</keyword>
<dbReference type="Proteomes" id="UP001519287">
    <property type="component" value="Unassembled WGS sequence"/>
</dbReference>
<protein>
    <submittedName>
        <fullName evidence="3">Transposase</fullName>
    </submittedName>
</protein>
<dbReference type="EMBL" id="JAGGLB010000006">
    <property type="protein sequence ID" value="MBP1990668.1"/>
    <property type="molecule type" value="Genomic_DNA"/>
</dbReference>
<feature type="domain" description="Transposase IS116/IS110/IS902 C-terminal" evidence="2">
    <location>
        <begin position="157"/>
        <end position="230"/>
    </location>
</feature>
<dbReference type="NCBIfam" id="NF033542">
    <property type="entry name" value="transpos_IS110"/>
    <property type="match status" value="1"/>
</dbReference>
<evidence type="ECO:0000259" key="2">
    <source>
        <dbReference type="Pfam" id="PF02371"/>
    </source>
</evidence>
<evidence type="ECO:0000313" key="3">
    <source>
        <dbReference type="EMBL" id="MBP1990668.1"/>
    </source>
</evidence>
<dbReference type="PANTHER" id="PTHR33055:SF15">
    <property type="entry name" value="TRANSPOSASE-RELATED"/>
    <property type="match status" value="1"/>
</dbReference>
<feature type="domain" description="Transposase IS110-like N-terminal" evidence="1">
    <location>
        <begin position="2"/>
        <end position="57"/>
    </location>
</feature>
<dbReference type="InterPro" id="IPR047650">
    <property type="entry name" value="Transpos_IS110"/>
</dbReference>
<dbReference type="Pfam" id="PF01548">
    <property type="entry name" value="DEDD_Tnp_IS110"/>
    <property type="match status" value="1"/>
</dbReference>
<organism evidence="3 4">
    <name type="scientific">Paenibacillus eucommiae</name>
    <dbReference type="NCBI Taxonomy" id="1355755"/>
    <lineage>
        <taxon>Bacteria</taxon>
        <taxon>Bacillati</taxon>
        <taxon>Bacillota</taxon>
        <taxon>Bacilli</taxon>
        <taxon>Bacillales</taxon>
        <taxon>Paenibacillaceae</taxon>
        <taxon>Paenibacillus</taxon>
    </lineage>
</organism>
<gene>
    <name evidence="3" type="ORF">J2Z66_002274</name>
</gene>
<reference evidence="3 4" key="1">
    <citation type="submission" date="2021-03" db="EMBL/GenBank/DDBJ databases">
        <title>Genomic Encyclopedia of Type Strains, Phase IV (KMG-IV): sequencing the most valuable type-strain genomes for metagenomic binning, comparative biology and taxonomic classification.</title>
        <authorList>
            <person name="Goeker M."/>
        </authorList>
    </citation>
    <scope>NUCLEOTIDE SEQUENCE [LARGE SCALE GENOMIC DNA]</scope>
    <source>
        <strain evidence="3 4">DSM 26048</strain>
    </source>
</reference>
<dbReference type="Pfam" id="PF02371">
    <property type="entry name" value="Transposase_20"/>
    <property type="match status" value="1"/>
</dbReference>
<dbReference type="InterPro" id="IPR003346">
    <property type="entry name" value="Transposase_20"/>
</dbReference>
<comment type="caution">
    <text evidence="3">The sequence shown here is derived from an EMBL/GenBank/DDBJ whole genome shotgun (WGS) entry which is preliminary data.</text>
</comment>
<sequence>MKDAQWIAQLHRCGLIEGSMVPSQDIRDLRDQTRYRRKMVQGITAEKNRIHKILQDANIKLTSFMSDLFGVSGRAMLEKLIDGEVLDEPEVRALVKTQLKKKVPHLLDALNGKVTLHHRKMMNKHWRHLTFMEAEVKQIEADIDEYLQAYKEEIGWLDSIPGIDLHTAAAIFAEIGPEASTTFPTDAQLASWVGICPGNNESAGKKKNSKCPQGNKHVKAALCQASWANGKSKNRIGHFFRKIRKRRGEKKASVAAAHMILRIVYALLRDKTNYKEEEDKTDKLKDKSLNYFMKQIQDLGFNIQVTPQNEVV</sequence>
<dbReference type="PANTHER" id="PTHR33055">
    <property type="entry name" value="TRANSPOSASE FOR INSERTION SEQUENCE ELEMENT IS1111A"/>
    <property type="match status" value="1"/>
</dbReference>
<evidence type="ECO:0000313" key="4">
    <source>
        <dbReference type="Proteomes" id="UP001519287"/>
    </source>
</evidence>
<dbReference type="InterPro" id="IPR002525">
    <property type="entry name" value="Transp_IS110-like_N"/>
</dbReference>
<evidence type="ECO:0000259" key="1">
    <source>
        <dbReference type="Pfam" id="PF01548"/>
    </source>
</evidence>
<proteinExistence type="predicted"/>
<name>A0ABS4ISX8_9BACL</name>
<accession>A0ABS4ISX8</accession>